<dbReference type="Proteomes" id="UP000224460">
    <property type="component" value="Unassembled WGS sequence"/>
</dbReference>
<gene>
    <name evidence="1" type="ORF">CS063_03190</name>
</gene>
<proteinExistence type="predicted"/>
<comment type="caution">
    <text evidence="1">The sequence shown here is derived from an EMBL/GenBank/DDBJ whole genome shotgun (WGS) entry which is preliminary data.</text>
</comment>
<organism evidence="1 2">
    <name type="scientific">Sporanaerobium hydrogeniformans</name>
    <dbReference type="NCBI Taxonomy" id="3072179"/>
    <lineage>
        <taxon>Bacteria</taxon>
        <taxon>Bacillati</taxon>
        <taxon>Bacillota</taxon>
        <taxon>Clostridia</taxon>
        <taxon>Lachnospirales</taxon>
        <taxon>Lachnospiraceae</taxon>
        <taxon>Sporanaerobium</taxon>
    </lineage>
</organism>
<protein>
    <submittedName>
        <fullName evidence="1">Branched-chain amino acid ABC transporter permease</fullName>
    </submittedName>
</protein>
<keyword evidence="2" id="KW-1185">Reference proteome</keyword>
<evidence type="ECO:0000313" key="1">
    <source>
        <dbReference type="EMBL" id="PHV71883.1"/>
    </source>
</evidence>
<name>A0AC61DFU7_9FIRM</name>
<dbReference type="EMBL" id="PEDL01000002">
    <property type="protein sequence ID" value="PHV71883.1"/>
    <property type="molecule type" value="Genomic_DNA"/>
</dbReference>
<sequence length="368" mass="40376">MKKRVKTKTQLPLKNRWLLNIGAIVFLIAFIFIANQFLDSYIRRILNLCAIYTILGLSMNLINGFTGLFSLGQAGFMAIGAYAVAIFTVPLEARATIFYLEPMHPAISHIRLPFVVALLLGGLLAALAAFLIGAPVLRLRGDYLAIATLGFSEIIRIVFTNIQNITNGALGIKNIPTISNLWWTWGIALIVISSMVLLIRSSYGRAFKAIREDEIAAEAMGIGLFKHKVIAFMISAFMAGIGGGLFAALLGTVDPKQFYFTLTYNFLLIIVLGGMGSISGTIMSAFIVTIGLEWLRFLDEPLSIAGISIPLFRPGLRMVVFSLLLMGVVLFYRKGLMGQTELSWERIIGFFKKFGKKEGSQVGGDLSE</sequence>
<reference evidence="1" key="1">
    <citation type="submission" date="2017-10" db="EMBL/GenBank/DDBJ databases">
        <title>Genome sequence of cellulolytic Lachnospiraceae bacterium XHS1971 isolated from hotspring sediment.</title>
        <authorList>
            <person name="Vasudevan G."/>
            <person name="Joshi A.J."/>
            <person name="Hivarkar S."/>
            <person name="Lanjekar V.B."/>
            <person name="Dhakephalkar P.K."/>
            <person name="Dagar S."/>
        </authorList>
    </citation>
    <scope>NUCLEOTIDE SEQUENCE</scope>
    <source>
        <strain evidence="1">XHS1971</strain>
    </source>
</reference>
<accession>A0AC61DFU7</accession>
<evidence type="ECO:0000313" key="2">
    <source>
        <dbReference type="Proteomes" id="UP000224460"/>
    </source>
</evidence>